<accession>A0A2I7SK08</accession>
<dbReference type="InterPro" id="IPR050129">
    <property type="entry name" value="Zn_alcohol_dh"/>
</dbReference>
<dbReference type="Gene3D" id="3.90.180.10">
    <property type="entry name" value="Medium-chain alcohol dehydrogenases, catalytic domain"/>
    <property type="match status" value="1"/>
</dbReference>
<dbReference type="InterPro" id="IPR002328">
    <property type="entry name" value="ADH_Zn_CS"/>
</dbReference>
<dbReference type="PANTHER" id="PTHR43401">
    <property type="entry name" value="L-THREONINE 3-DEHYDROGENASE"/>
    <property type="match status" value="1"/>
</dbReference>
<dbReference type="SUPFAM" id="SSF51735">
    <property type="entry name" value="NAD(P)-binding Rossmann-fold domains"/>
    <property type="match status" value="1"/>
</dbReference>
<dbReference type="InterPro" id="IPR013154">
    <property type="entry name" value="ADH-like_N"/>
</dbReference>
<keyword evidence="2 4" id="KW-0862">Zinc</keyword>
<comment type="cofactor">
    <cofactor evidence="4">
        <name>Zn(2+)</name>
        <dbReference type="ChEBI" id="CHEBI:29105"/>
    </cofactor>
</comment>
<evidence type="ECO:0000256" key="4">
    <source>
        <dbReference type="RuleBase" id="RU361277"/>
    </source>
</evidence>
<protein>
    <submittedName>
        <fullName evidence="7">Theronine dehydrogenase</fullName>
    </submittedName>
</protein>
<dbReference type="GO" id="GO:0016491">
    <property type="term" value="F:oxidoreductase activity"/>
    <property type="evidence" value="ECO:0007669"/>
    <property type="project" value="UniProtKB-KW"/>
</dbReference>
<evidence type="ECO:0000256" key="1">
    <source>
        <dbReference type="ARBA" id="ARBA00022723"/>
    </source>
</evidence>
<evidence type="ECO:0000313" key="8">
    <source>
        <dbReference type="Proteomes" id="UP000236592"/>
    </source>
</evidence>
<sequence length="369" mass="39973">MSTNKSKVAMLIAPKTFEIQEYPIPEVSDDEILIKVEGCGVCGTDVHEYKSDPFGCLPIVLGHEGTGEIVKLGKNVTTDTIGKPIVVGDKLVTSIIPCGQCDACVNTPGKTELCENMGCYGLMPDDQVHLNGWFGEYLVIRKDSTFFNVSEFDVETRIMIEPIAVAVHAVERAKTTGLLNFGTPVLIQGCGPIGLAIALVLKTMGVQNVFAIDGNDSRLEFSKKLGVSKTFNFMKYEKTEDLITVIKKETNNKGVGFAFQTTGSGVAFSSVFKHIARGGGLCEVGFFVELGDTAVNPHQDICFKEITVVGSYAYTPQVYPVTLDCVRSALAIGLPINEFVTDWYPLDKINDAFQKNIAMEGIKIAVGSN</sequence>
<evidence type="ECO:0000259" key="6">
    <source>
        <dbReference type="Pfam" id="PF08240"/>
    </source>
</evidence>
<dbReference type="RefSeq" id="WP_102996183.1">
    <property type="nucleotide sequence ID" value="NZ_CP025938.1"/>
</dbReference>
<dbReference type="EMBL" id="CP025938">
    <property type="protein sequence ID" value="AUS06221.1"/>
    <property type="molecule type" value="Genomic_DNA"/>
</dbReference>
<organism evidence="7 8">
    <name type="scientific">Pseudotamlana carrageenivorans</name>
    <dbReference type="NCBI Taxonomy" id="2069432"/>
    <lineage>
        <taxon>Bacteria</taxon>
        <taxon>Pseudomonadati</taxon>
        <taxon>Bacteroidota</taxon>
        <taxon>Flavobacteriia</taxon>
        <taxon>Flavobacteriales</taxon>
        <taxon>Flavobacteriaceae</taxon>
        <taxon>Pseudotamlana</taxon>
    </lineage>
</organism>
<dbReference type="PANTHER" id="PTHR43401:SF2">
    <property type="entry name" value="L-THREONINE 3-DEHYDROGENASE"/>
    <property type="match status" value="1"/>
</dbReference>
<dbReference type="Pfam" id="PF00107">
    <property type="entry name" value="ADH_zinc_N"/>
    <property type="match status" value="1"/>
</dbReference>
<dbReference type="KEGG" id="taj:C1A40_12515"/>
<dbReference type="Pfam" id="PF08240">
    <property type="entry name" value="ADH_N"/>
    <property type="match status" value="1"/>
</dbReference>
<evidence type="ECO:0000259" key="5">
    <source>
        <dbReference type="Pfam" id="PF00107"/>
    </source>
</evidence>
<dbReference type="Proteomes" id="UP000236592">
    <property type="component" value="Chromosome"/>
</dbReference>
<dbReference type="InterPro" id="IPR013149">
    <property type="entry name" value="ADH-like_C"/>
</dbReference>
<evidence type="ECO:0000256" key="2">
    <source>
        <dbReference type="ARBA" id="ARBA00022833"/>
    </source>
</evidence>
<dbReference type="InterPro" id="IPR036291">
    <property type="entry name" value="NAD(P)-bd_dom_sf"/>
</dbReference>
<evidence type="ECO:0000313" key="7">
    <source>
        <dbReference type="EMBL" id="AUS06221.1"/>
    </source>
</evidence>
<dbReference type="AlphaFoldDB" id="A0A2I7SK08"/>
<dbReference type="GO" id="GO:0008270">
    <property type="term" value="F:zinc ion binding"/>
    <property type="evidence" value="ECO:0007669"/>
    <property type="project" value="InterPro"/>
</dbReference>
<dbReference type="SUPFAM" id="SSF50129">
    <property type="entry name" value="GroES-like"/>
    <property type="match status" value="1"/>
</dbReference>
<dbReference type="OrthoDB" id="9787435at2"/>
<evidence type="ECO:0000256" key="3">
    <source>
        <dbReference type="ARBA" id="ARBA00023002"/>
    </source>
</evidence>
<feature type="domain" description="Alcohol dehydrogenase-like C-terminal" evidence="5">
    <location>
        <begin position="192"/>
        <end position="325"/>
    </location>
</feature>
<gene>
    <name evidence="7" type="ORF">C1A40_12515</name>
</gene>
<keyword evidence="3" id="KW-0560">Oxidoreductase</keyword>
<dbReference type="InterPro" id="IPR011032">
    <property type="entry name" value="GroES-like_sf"/>
</dbReference>
<keyword evidence="1 4" id="KW-0479">Metal-binding</keyword>
<keyword evidence="8" id="KW-1185">Reference proteome</keyword>
<comment type="similarity">
    <text evidence="4">Belongs to the zinc-containing alcohol dehydrogenase family.</text>
</comment>
<dbReference type="Gene3D" id="3.40.50.720">
    <property type="entry name" value="NAD(P)-binding Rossmann-like Domain"/>
    <property type="match status" value="1"/>
</dbReference>
<feature type="domain" description="Alcohol dehydrogenase-like N-terminal" evidence="6">
    <location>
        <begin position="29"/>
        <end position="144"/>
    </location>
</feature>
<dbReference type="PROSITE" id="PS00059">
    <property type="entry name" value="ADH_ZINC"/>
    <property type="match status" value="1"/>
</dbReference>
<reference evidence="8" key="1">
    <citation type="submission" date="2018-01" db="EMBL/GenBank/DDBJ databases">
        <title>Complete genome of Tamlana sp. UJ94.</title>
        <authorList>
            <person name="Jung J."/>
            <person name="Chung D."/>
            <person name="Bae S.S."/>
            <person name="Baek K."/>
        </authorList>
    </citation>
    <scope>NUCLEOTIDE SEQUENCE [LARGE SCALE GENOMIC DNA]</scope>
    <source>
        <strain evidence="8">UJ94</strain>
    </source>
</reference>
<name>A0A2I7SK08_9FLAO</name>
<proteinExistence type="inferred from homology"/>